<evidence type="ECO:0000313" key="2">
    <source>
        <dbReference type="Proteomes" id="UP001276659"/>
    </source>
</evidence>
<dbReference type="AlphaFoldDB" id="A0AAD9ZJB5"/>
<name>A0AAD9ZJB5_9LECA</name>
<dbReference type="EMBL" id="JASNWA010000003">
    <property type="protein sequence ID" value="KAK3178642.1"/>
    <property type="molecule type" value="Genomic_DNA"/>
</dbReference>
<reference evidence="1" key="1">
    <citation type="submission" date="2022-11" db="EMBL/GenBank/DDBJ databases">
        <title>Chromosomal genome sequence assembly and mating type (MAT) locus characterization of the leprose asexual lichenized fungus Lepraria neglecta (Nyl.) Erichsen.</title>
        <authorList>
            <person name="Allen J.L."/>
            <person name="Pfeffer B."/>
        </authorList>
    </citation>
    <scope>NUCLEOTIDE SEQUENCE</scope>
    <source>
        <strain evidence="1">Allen 5258</strain>
    </source>
</reference>
<protein>
    <submittedName>
        <fullName evidence="1">Uncharacterized protein</fullName>
    </submittedName>
</protein>
<comment type="caution">
    <text evidence="1">The sequence shown here is derived from an EMBL/GenBank/DDBJ whole genome shotgun (WGS) entry which is preliminary data.</text>
</comment>
<evidence type="ECO:0000313" key="1">
    <source>
        <dbReference type="EMBL" id="KAK3178642.1"/>
    </source>
</evidence>
<accession>A0AAD9ZJB5</accession>
<dbReference type="Proteomes" id="UP001276659">
    <property type="component" value="Unassembled WGS sequence"/>
</dbReference>
<keyword evidence="2" id="KW-1185">Reference proteome</keyword>
<sequence>MQKLLYKQAPPSGLPSYYPVTNDRSNALPTSTVIEQFCSSIITAFSTLSFPENSEDDAKWSTLCAKFGNFALFVDRKLSSLVQDCRLVEERYPSTSNEELVREVFRVLAEVLFLAYKIILSVQDRGDRCQTRIAIPERVAQTMDLIKRHARQHGFSPEGLDCWIENKTEEDYVVLFDVVPASPIFKLVEKTVNKQIKEWAEYILELADDVAKVRQGCPALWKKGQRPGSLLKLCERADKKIDGWLERFLLRPINDRCSNRDDPEISGQLIIEAMDLIRQHAPSFGFMPDGQTLFNVSKGDEDYALLYDGKPRDENFKVFEKAICMQVEEWMWRVYDLAEDVAGLANGKQMCSKGTRKV</sequence>
<proteinExistence type="predicted"/>
<gene>
    <name evidence="1" type="ORF">OEA41_000779</name>
</gene>
<organism evidence="1 2">
    <name type="scientific">Lepraria neglecta</name>
    <dbReference type="NCBI Taxonomy" id="209136"/>
    <lineage>
        <taxon>Eukaryota</taxon>
        <taxon>Fungi</taxon>
        <taxon>Dikarya</taxon>
        <taxon>Ascomycota</taxon>
        <taxon>Pezizomycotina</taxon>
        <taxon>Lecanoromycetes</taxon>
        <taxon>OSLEUM clade</taxon>
        <taxon>Lecanoromycetidae</taxon>
        <taxon>Lecanorales</taxon>
        <taxon>Lecanorineae</taxon>
        <taxon>Stereocaulaceae</taxon>
        <taxon>Lepraria</taxon>
    </lineage>
</organism>